<organism evidence="1 2">
    <name type="scientific">Chishuiella changwenlii</name>
    <dbReference type="NCBI Taxonomy" id="1434701"/>
    <lineage>
        <taxon>Bacteria</taxon>
        <taxon>Pseudomonadati</taxon>
        <taxon>Bacteroidota</taxon>
        <taxon>Flavobacteriia</taxon>
        <taxon>Flavobacteriales</taxon>
        <taxon>Weeksellaceae</taxon>
        <taxon>Chishuiella</taxon>
    </lineage>
</organism>
<dbReference type="EMBL" id="FRBH01000007">
    <property type="protein sequence ID" value="SHL21594.1"/>
    <property type="molecule type" value="Genomic_DNA"/>
</dbReference>
<evidence type="ECO:0000313" key="1">
    <source>
        <dbReference type="EMBL" id="SHL21594.1"/>
    </source>
</evidence>
<dbReference type="STRING" id="1434701.SAMN05443634_10735"/>
<dbReference type="OrthoDB" id="1254493at2"/>
<dbReference type="Proteomes" id="UP000184120">
    <property type="component" value="Unassembled WGS sequence"/>
</dbReference>
<gene>
    <name evidence="1" type="ORF">SAMN05443634_10735</name>
</gene>
<proteinExistence type="predicted"/>
<evidence type="ECO:0008006" key="3">
    <source>
        <dbReference type="Google" id="ProtNLM"/>
    </source>
</evidence>
<reference evidence="2" key="1">
    <citation type="submission" date="2016-11" db="EMBL/GenBank/DDBJ databases">
        <authorList>
            <person name="Varghese N."/>
            <person name="Submissions S."/>
        </authorList>
    </citation>
    <scope>NUCLEOTIDE SEQUENCE [LARGE SCALE GENOMIC DNA]</scope>
    <source>
        <strain evidence="2">DSM 27989</strain>
    </source>
</reference>
<accession>A0A1M6YTF4</accession>
<evidence type="ECO:0000313" key="2">
    <source>
        <dbReference type="Proteomes" id="UP000184120"/>
    </source>
</evidence>
<protein>
    <recommendedName>
        <fullName evidence="3">CarboxypepD_reg-like domain-containing protein</fullName>
    </recommendedName>
</protein>
<name>A0A1M6YTF4_9FLAO</name>
<dbReference type="RefSeq" id="WP_072932124.1">
    <property type="nucleotide sequence ID" value="NZ_BMFL01000001.1"/>
</dbReference>
<dbReference type="AlphaFoldDB" id="A0A1M6YTF4"/>
<sequence length="261" mass="29881">MKKYLLFFTFILSFVQAQNKLISGKIMIDGDEELINLEKINILNSNSDVKTTANSDGIFSIKVNLNDELSFIGGGIEQRTLKITEAIFNKGFINIHLTVEVIELNEAKVFTLNKDMLKNIGKEKSFQEKMNDEMGIVTHNFKAKLNLKETETSVRRTIGQVGGLSAIGLFKTITGAHKKIKPLPKIQKSKQDQIDDLKRFYTENYFVEDLKIPKGKVTEFIDYCFTKYNFGKLLNENNYDEILNTIEEQAPKYLTKLKSEE</sequence>